<evidence type="ECO:0000313" key="2">
    <source>
        <dbReference type="EMBL" id="VDD93687.1"/>
    </source>
</evidence>
<reference evidence="2 3" key="2">
    <citation type="submission" date="2018-10" db="EMBL/GenBank/DDBJ databases">
        <authorList>
            <consortium name="Pathogen Informatics"/>
        </authorList>
    </citation>
    <scope>NUCLEOTIDE SEQUENCE [LARGE SCALE GENOMIC DNA]</scope>
</reference>
<protein>
    <submittedName>
        <fullName evidence="4">Secreted protein</fullName>
    </submittedName>
</protein>
<dbReference type="WBParaSite" id="EVEC_0000899701-mRNA-1">
    <property type="protein sequence ID" value="EVEC_0000899701-mRNA-1"/>
    <property type="gene ID" value="EVEC_0000899701"/>
</dbReference>
<feature type="signal peptide" evidence="1">
    <location>
        <begin position="1"/>
        <end position="20"/>
    </location>
</feature>
<dbReference type="EMBL" id="UXUI01009426">
    <property type="protein sequence ID" value="VDD93687.1"/>
    <property type="molecule type" value="Genomic_DNA"/>
</dbReference>
<sequence length="181" mass="21051">MIFFHFFWPAILWYIPLCIAQNSVSSKEEELKTLDLHIPRNAIVQVECVILSKNIVFTSQECSFTALTSKYRVYLTESDESGIGVEEIAIYTPSKAILLRLQRPVELCNNTVGRQLEPVCWERMSDIFMKSIQNEKNKTYLQKNYNFMQRTLMLWNELKQAEQDPQMCPAPEPPVPDQSNP</sequence>
<name>A0A0N4VE94_ENTVE</name>
<keyword evidence="3" id="KW-1185">Reference proteome</keyword>
<proteinExistence type="predicted"/>
<evidence type="ECO:0000313" key="4">
    <source>
        <dbReference type="WBParaSite" id="EVEC_0000899701-mRNA-1"/>
    </source>
</evidence>
<feature type="chain" id="PRO_5043122868" evidence="1">
    <location>
        <begin position="21"/>
        <end position="181"/>
    </location>
</feature>
<reference evidence="4" key="1">
    <citation type="submission" date="2017-02" db="UniProtKB">
        <authorList>
            <consortium name="WormBaseParasite"/>
        </authorList>
    </citation>
    <scope>IDENTIFICATION</scope>
</reference>
<evidence type="ECO:0000313" key="3">
    <source>
        <dbReference type="Proteomes" id="UP000274131"/>
    </source>
</evidence>
<gene>
    <name evidence="2" type="ORF">EVEC_LOCUS8438</name>
</gene>
<evidence type="ECO:0000256" key="1">
    <source>
        <dbReference type="SAM" id="SignalP"/>
    </source>
</evidence>
<dbReference type="Proteomes" id="UP000274131">
    <property type="component" value="Unassembled WGS sequence"/>
</dbReference>
<accession>A0A0N4VE94</accession>
<dbReference type="AlphaFoldDB" id="A0A0N4VE94"/>
<keyword evidence="1" id="KW-0732">Signal</keyword>
<organism evidence="4">
    <name type="scientific">Enterobius vermicularis</name>
    <name type="common">Human pinworm</name>
    <dbReference type="NCBI Taxonomy" id="51028"/>
    <lineage>
        <taxon>Eukaryota</taxon>
        <taxon>Metazoa</taxon>
        <taxon>Ecdysozoa</taxon>
        <taxon>Nematoda</taxon>
        <taxon>Chromadorea</taxon>
        <taxon>Rhabditida</taxon>
        <taxon>Spirurina</taxon>
        <taxon>Oxyuridomorpha</taxon>
        <taxon>Oxyuroidea</taxon>
        <taxon>Oxyuridae</taxon>
        <taxon>Enterobius</taxon>
    </lineage>
</organism>